<dbReference type="Proteomes" id="UP000326178">
    <property type="component" value="Chromosome"/>
</dbReference>
<gene>
    <name evidence="1" type="ORF">CP967_17155</name>
</gene>
<dbReference type="AlphaFoldDB" id="A0A5J6FEZ4"/>
<dbReference type="KEGG" id="snk:CP967_17155"/>
<name>A0A5J6FEZ4_9ACTN</name>
<evidence type="ECO:0000313" key="1">
    <source>
        <dbReference type="EMBL" id="QEU73490.1"/>
    </source>
</evidence>
<accession>A0A5J6FEZ4</accession>
<sequence length="70" mass="7066">MTLAVCKTSTAGSPCYTDGQPTVTDGGYYKQYAGPVSVSAAGKCIKLFGQISADTPIATGQSPSYGVHCG</sequence>
<proteinExistence type="predicted"/>
<evidence type="ECO:0000313" key="2">
    <source>
        <dbReference type="Proteomes" id="UP000326178"/>
    </source>
</evidence>
<dbReference type="EMBL" id="CP023702">
    <property type="protein sequence ID" value="QEU73490.1"/>
    <property type="molecule type" value="Genomic_DNA"/>
</dbReference>
<organism evidence="1 2">
    <name type="scientific">Streptomyces nitrosporeus</name>
    <dbReference type="NCBI Taxonomy" id="28894"/>
    <lineage>
        <taxon>Bacteria</taxon>
        <taxon>Bacillati</taxon>
        <taxon>Actinomycetota</taxon>
        <taxon>Actinomycetes</taxon>
        <taxon>Kitasatosporales</taxon>
        <taxon>Streptomycetaceae</taxon>
        <taxon>Streptomyces</taxon>
    </lineage>
</organism>
<protein>
    <submittedName>
        <fullName evidence="1">Uncharacterized protein</fullName>
    </submittedName>
</protein>
<reference evidence="1 2" key="1">
    <citation type="submission" date="2017-09" db="EMBL/GenBank/DDBJ databases">
        <authorList>
            <person name="Lee N."/>
            <person name="Cho B.-K."/>
        </authorList>
    </citation>
    <scope>NUCLEOTIDE SEQUENCE [LARGE SCALE GENOMIC DNA]</scope>
    <source>
        <strain evidence="1 2">ATCC 12769</strain>
    </source>
</reference>
<keyword evidence="2" id="KW-1185">Reference proteome</keyword>